<accession>A0A8J2X3S5</accession>
<comment type="caution">
    <text evidence="2">The sequence shown here is derived from an EMBL/GenBank/DDBJ whole genome shotgun (WGS) entry which is preliminary data.</text>
</comment>
<keyword evidence="3" id="KW-1185">Reference proteome</keyword>
<name>A0A8J2X3S5_9STRA</name>
<evidence type="ECO:0000256" key="1">
    <source>
        <dbReference type="SAM" id="MobiDB-lite"/>
    </source>
</evidence>
<protein>
    <submittedName>
        <fullName evidence="2">Uncharacterized protein</fullName>
    </submittedName>
</protein>
<gene>
    <name evidence="2" type="ORF">PECAL_6P09810</name>
</gene>
<proteinExistence type="predicted"/>
<dbReference type="Proteomes" id="UP000789595">
    <property type="component" value="Unassembled WGS sequence"/>
</dbReference>
<dbReference type="AlphaFoldDB" id="A0A8J2X3S5"/>
<dbReference type="EMBL" id="CAKKNE010000006">
    <property type="protein sequence ID" value="CAH0379364.1"/>
    <property type="molecule type" value="Genomic_DNA"/>
</dbReference>
<reference evidence="2" key="1">
    <citation type="submission" date="2021-11" db="EMBL/GenBank/DDBJ databases">
        <authorList>
            <consortium name="Genoscope - CEA"/>
            <person name="William W."/>
        </authorList>
    </citation>
    <scope>NUCLEOTIDE SEQUENCE</scope>
</reference>
<feature type="non-terminal residue" evidence="2">
    <location>
        <position position="1"/>
    </location>
</feature>
<evidence type="ECO:0000313" key="3">
    <source>
        <dbReference type="Proteomes" id="UP000789595"/>
    </source>
</evidence>
<feature type="compositionally biased region" description="Low complexity" evidence="1">
    <location>
        <begin position="115"/>
        <end position="132"/>
    </location>
</feature>
<feature type="compositionally biased region" description="Basic and acidic residues" evidence="1">
    <location>
        <begin position="62"/>
        <end position="75"/>
    </location>
</feature>
<evidence type="ECO:0000313" key="2">
    <source>
        <dbReference type="EMBL" id="CAH0379364.1"/>
    </source>
</evidence>
<feature type="region of interest" description="Disordered" evidence="1">
    <location>
        <begin position="42"/>
        <end position="141"/>
    </location>
</feature>
<feature type="compositionally biased region" description="Low complexity" evidence="1">
    <location>
        <begin position="47"/>
        <end position="57"/>
    </location>
</feature>
<feature type="non-terminal residue" evidence="2">
    <location>
        <position position="141"/>
    </location>
</feature>
<sequence length="141" mass="14683">IGSTVFYAIVERLTRLSRPDTSCPAANPLPRGSVPGVLTHREKNAVPSPTITPTITPQKKQRPGERPGALDDPARHVACRRAHGATGGATQEGRLQGRAAPFRGRTAPEAGEVVAAPRRASAHRSAAARRAAGLPGPLPNA</sequence>
<organism evidence="2 3">
    <name type="scientific">Pelagomonas calceolata</name>
    <dbReference type="NCBI Taxonomy" id="35677"/>
    <lineage>
        <taxon>Eukaryota</taxon>
        <taxon>Sar</taxon>
        <taxon>Stramenopiles</taxon>
        <taxon>Ochrophyta</taxon>
        <taxon>Pelagophyceae</taxon>
        <taxon>Pelagomonadales</taxon>
        <taxon>Pelagomonadaceae</taxon>
        <taxon>Pelagomonas</taxon>
    </lineage>
</organism>